<dbReference type="Gene3D" id="3.40.190.170">
    <property type="entry name" value="Bacterial extracellular solute-binding protein, family 7"/>
    <property type="match status" value="1"/>
</dbReference>
<dbReference type="GO" id="GO:0055085">
    <property type="term" value="P:transmembrane transport"/>
    <property type="evidence" value="ECO:0007669"/>
    <property type="project" value="InterPro"/>
</dbReference>
<sequence>MQRFLLKKAARRLAVAGVLAAAASSVLWPTVARADDTITLKMAHQWPDDPNDYVVQTGKQFAQAVEQKSGGKIHINIFPAESLVKALNTHTALRSGSVDLAIYPYIYVAGAIPQMNLILLPGLWKTPEDVYKFRNSAVWAELEAKLEKYGFKTLCWIQISGGVASKSKPINLPGDLAQQKVRGAGKMMEAALQSAGASTVSMASSETYSAMQLGLLDGLWTSSGTFESYRMFEVAKYYNSPEDYSIFYTIEPIAISMKTWNKLTPAQQKILTDVGKSLEQSAFEGAKADDRRVAQLFASHNVKIHKMTLDEWKQWQALFARVSFPKFRAEVPDGTRLLDQSMALYK</sequence>
<evidence type="ECO:0000313" key="5">
    <source>
        <dbReference type="EMBL" id="MCG5074150.1"/>
    </source>
</evidence>
<keyword evidence="6" id="KW-1185">Reference proteome</keyword>
<dbReference type="Pfam" id="PF03480">
    <property type="entry name" value="DctP"/>
    <property type="match status" value="1"/>
</dbReference>
<organism evidence="5 6">
    <name type="scientific">Paraburkholderia tagetis</name>
    <dbReference type="NCBI Taxonomy" id="2913261"/>
    <lineage>
        <taxon>Bacteria</taxon>
        <taxon>Pseudomonadati</taxon>
        <taxon>Pseudomonadota</taxon>
        <taxon>Betaproteobacteria</taxon>
        <taxon>Burkholderiales</taxon>
        <taxon>Burkholderiaceae</taxon>
        <taxon>Paraburkholderia</taxon>
    </lineage>
</organism>
<evidence type="ECO:0000313" key="6">
    <source>
        <dbReference type="Proteomes" id="UP001139308"/>
    </source>
</evidence>
<dbReference type="InterPro" id="IPR018389">
    <property type="entry name" value="DctP_fam"/>
</dbReference>
<name>A0A9X1RP67_9BURK</name>
<dbReference type="AlphaFoldDB" id="A0A9X1RP67"/>
<dbReference type="Proteomes" id="UP001139308">
    <property type="component" value="Unassembled WGS sequence"/>
</dbReference>
<keyword evidence="2" id="KW-0813">Transport</keyword>
<comment type="similarity">
    <text evidence="1">Belongs to the bacterial solute-binding protein 7 family.</text>
</comment>
<keyword evidence="3 4" id="KW-0732">Signal</keyword>
<dbReference type="GO" id="GO:0015740">
    <property type="term" value="P:C4-dicarboxylate transport"/>
    <property type="evidence" value="ECO:0007669"/>
    <property type="project" value="TreeGrafter"/>
</dbReference>
<dbReference type="RefSeq" id="WP_238463910.1">
    <property type="nucleotide sequence ID" value="NZ_JAKLJA010000007.1"/>
</dbReference>
<dbReference type="NCBIfam" id="NF037995">
    <property type="entry name" value="TRAP_S1"/>
    <property type="match status" value="1"/>
</dbReference>
<dbReference type="InterPro" id="IPR038404">
    <property type="entry name" value="TRAP_DctP_sf"/>
</dbReference>
<proteinExistence type="inferred from homology"/>
<dbReference type="PANTHER" id="PTHR33376:SF7">
    <property type="entry name" value="C4-DICARBOXYLATE-BINDING PROTEIN DCTB"/>
    <property type="match status" value="1"/>
</dbReference>
<evidence type="ECO:0000256" key="4">
    <source>
        <dbReference type="SAM" id="SignalP"/>
    </source>
</evidence>
<evidence type="ECO:0000256" key="2">
    <source>
        <dbReference type="ARBA" id="ARBA00022448"/>
    </source>
</evidence>
<reference evidence="5" key="1">
    <citation type="submission" date="2022-01" db="EMBL/GenBank/DDBJ databases">
        <title>Genome sequence and assembly of Parabukholderia sp. RG36.</title>
        <authorList>
            <person name="Chhetri G."/>
        </authorList>
    </citation>
    <scope>NUCLEOTIDE SEQUENCE</scope>
    <source>
        <strain evidence="5">RG36</strain>
    </source>
</reference>
<evidence type="ECO:0000256" key="1">
    <source>
        <dbReference type="ARBA" id="ARBA00009023"/>
    </source>
</evidence>
<dbReference type="EMBL" id="JAKLJA010000007">
    <property type="protein sequence ID" value="MCG5074150.1"/>
    <property type="molecule type" value="Genomic_DNA"/>
</dbReference>
<feature type="chain" id="PRO_5040782043" evidence="4">
    <location>
        <begin position="35"/>
        <end position="346"/>
    </location>
</feature>
<gene>
    <name evidence="5" type="primary">dctP</name>
    <name evidence="5" type="ORF">L5014_12390</name>
</gene>
<comment type="caution">
    <text evidence="5">The sequence shown here is derived from an EMBL/GenBank/DDBJ whole genome shotgun (WGS) entry which is preliminary data.</text>
</comment>
<protein>
    <submittedName>
        <fullName evidence="5">TRAP transporter substrate-binding protein DctP</fullName>
    </submittedName>
</protein>
<evidence type="ECO:0000256" key="3">
    <source>
        <dbReference type="ARBA" id="ARBA00022729"/>
    </source>
</evidence>
<dbReference type="PANTHER" id="PTHR33376">
    <property type="match status" value="1"/>
</dbReference>
<accession>A0A9X1RP67</accession>
<feature type="signal peptide" evidence="4">
    <location>
        <begin position="1"/>
        <end position="34"/>
    </location>
</feature>